<evidence type="ECO:0000313" key="2">
    <source>
        <dbReference type="EMBL" id="USJ33204.1"/>
    </source>
</evidence>
<sequence length="160" mass="18330">MKVENYQVERLSARIYQFHSDGVRGNIEMIIIFTPLRDNAYNLGFGVWNELLEKVDDSIETRNGDTDKILGTVAHTTLNFLSEIPEANIYATGSCPMRTRKYQMGINKHLRDLKEIYKVQGLVLDIHCPDARIGAIPDWQGEWQNLEPGVNYDAFLLSLK</sequence>
<reference evidence="1" key="1">
    <citation type="submission" date="2022-01" db="EMBL/GenBank/DDBJ databases">
        <title>Novel species in genus Dyadobacter.</title>
        <authorList>
            <person name="Ma C."/>
        </authorList>
    </citation>
    <scope>NUCLEOTIDE SEQUENCE</scope>
    <source>
        <strain evidence="2">CY22</strain>
        <strain evidence="1">CY357</strain>
    </source>
</reference>
<evidence type="ECO:0000313" key="4">
    <source>
        <dbReference type="Proteomes" id="UP001139411"/>
    </source>
</evidence>
<name>A0A9X1Q903_9BACT</name>
<evidence type="ECO:0000313" key="3">
    <source>
        <dbReference type="Proteomes" id="UP001055420"/>
    </source>
</evidence>
<dbReference type="Proteomes" id="UP001055420">
    <property type="component" value="Chromosome"/>
</dbReference>
<accession>A0A9X1Q903</accession>
<keyword evidence="3" id="KW-1185">Reference proteome</keyword>
<dbReference type="EMBL" id="JAKFFV010000002">
    <property type="protein sequence ID" value="MCF2497090.1"/>
    <property type="molecule type" value="Genomic_DNA"/>
</dbReference>
<dbReference type="EMBL" id="CP098805">
    <property type="protein sequence ID" value="USJ33204.1"/>
    <property type="molecule type" value="Genomic_DNA"/>
</dbReference>
<organism evidence="1 4">
    <name type="scientific">Dyadobacter chenhuakuii</name>
    <dbReference type="NCBI Taxonomy" id="2909339"/>
    <lineage>
        <taxon>Bacteria</taxon>
        <taxon>Pseudomonadati</taxon>
        <taxon>Bacteroidota</taxon>
        <taxon>Cytophagia</taxon>
        <taxon>Cytophagales</taxon>
        <taxon>Spirosomataceae</taxon>
        <taxon>Dyadobacter</taxon>
    </lineage>
</organism>
<protein>
    <submittedName>
        <fullName evidence="1">Uncharacterized protein</fullName>
    </submittedName>
</protein>
<dbReference type="AlphaFoldDB" id="A0A9X1Q903"/>
<proteinExistence type="predicted"/>
<dbReference type="Pfam" id="PF22028">
    <property type="entry name" value="DUF6934"/>
    <property type="match status" value="1"/>
</dbReference>
<dbReference type="RefSeq" id="WP_235161428.1">
    <property type="nucleotide sequence ID" value="NZ_CP098805.1"/>
</dbReference>
<evidence type="ECO:0000313" key="1">
    <source>
        <dbReference type="EMBL" id="MCF2497090.1"/>
    </source>
</evidence>
<dbReference type="Proteomes" id="UP001139411">
    <property type="component" value="Unassembled WGS sequence"/>
</dbReference>
<dbReference type="InterPro" id="IPR053865">
    <property type="entry name" value="DUF6934"/>
</dbReference>
<gene>
    <name evidence="1" type="ORF">L0661_02140</name>
    <name evidence="2" type="ORF">NFI80_10710</name>
</gene>